<dbReference type="InterPro" id="IPR011050">
    <property type="entry name" value="Pectin_lyase_fold/virulence"/>
</dbReference>
<dbReference type="EMBL" id="GL433838">
    <property type="protein sequence ID" value="EFN57900.1"/>
    <property type="molecule type" value="Genomic_DNA"/>
</dbReference>
<sequence>MRPIFLAACVVFLATRHVLWTPEMCRKQRDAHTFMPAGLVRCRVPPAAARTTAVALPDGKPYSIGQLVDPVIIWVDPNTGVDQGRTGTNPALPLKTFKAAWAKVPAKPTRPHRIRIKSGTFNQAQVGEWLEFKNGTYKAPIIVEAAAGATVNFNAYVSVRFCRYLYFIGIRINFGGDSDGDHPFHAEGVTGLLMRKVRVRGKATGTPSTREVVKFNQCKGVYVEQCDFAVATDNAIDAVAVQIYNNIIYDLDEAPAISVYGGYNILVAHNTLYRVGSDGSSLFSIRQGLRSCDDDIPEQCTAYMAAGGWGQPGGQAEWSQISIPNRNVIIANNLAVQPPAHKPILFHFAVGAFYVLEPLPYCHEYSEGPCTLPAGLPTTVSADKGLVIRGNVIWDGPVDDNLGIHDEPGWQSGGCRNSHPTCNKDFVRANNDINNQTQQPQLVNPAGGNFRLTPGSLPFFSKLWTIPKWAQWAPGGPSTPAGNLTNTILFDKEGAPRTGGYNAPGALVRVYPPDRH</sequence>
<feature type="chain" id="PRO_5003156032" description="Right handed beta helix domain-containing protein" evidence="1">
    <location>
        <begin position="21"/>
        <end position="516"/>
    </location>
</feature>
<keyword evidence="1" id="KW-0732">Signal</keyword>
<gene>
    <name evidence="2" type="ORF">CHLNCDRAFT_141944</name>
</gene>
<dbReference type="AlphaFoldDB" id="E1Z7D6"/>
<accession>E1Z7D6</accession>
<proteinExistence type="predicted"/>
<protein>
    <recommendedName>
        <fullName evidence="4">Right handed beta helix domain-containing protein</fullName>
    </recommendedName>
</protein>
<dbReference type="RefSeq" id="XP_005850002.1">
    <property type="nucleotide sequence ID" value="XM_005849940.1"/>
</dbReference>
<evidence type="ECO:0000313" key="3">
    <source>
        <dbReference type="Proteomes" id="UP000008141"/>
    </source>
</evidence>
<dbReference type="STRING" id="554065.E1Z7D6"/>
<dbReference type="KEGG" id="cvr:CHLNCDRAFT_141944"/>
<evidence type="ECO:0000313" key="2">
    <source>
        <dbReference type="EMBL" id="EFN57900.1"/>
    </source>
</evidence>
<evidence type="ECO:0000256" key="1">
    <source>
        <dbReference type="SAM" id="SignalP"/>
    </source>
</evidence>
<dbReference type="SUPFAM" id="SSF51126">
    <property type="entry name" value="Pectin lyase-like"/>
    <property type="match status" value="1"/>
</dbReference>
<organism evidence="3">
    <name type="scientific">Chlorella variabilis</name>
    <name type="common">Green alga</name>
    <dbReference type="NCBI Taxonomy" id="554065"/>
    <lineage>
        <taxon>Eukaryota</taxon>
        <taxon>Viridiplantae</taxon>
        <taxon>Chlorophyta</taxon>
        <taxon>core chlorophytes</taxon>
        <taxon>Trebouxiophyceae</taxon>
        <taxon>Chlorellales</taxon>
        <taxon>Chlorellaceae</taxon>
        <taxon>Chlorella clade</taxon>
        <taxon>Chlorella</taxon>
    </lineage>
</organism>
<name>E1Z7D6_CHLVA</name>
<dbReference type="GeneID" id="17357344"/>
<feature type="signal peptide" evidence="1">
    <location>
        <begin position="1"/>
        <end position="20"/>
    </location>
</feature>
<dbReference type="InterPro" id="IPR012334">
    <property type="entry name" value="Pectin_lyas_fold"/>
</dbReference>
<dbReference type="Proteomes" id="UP000008141">
    <property type="component" value="Unassembled WGS sequence"/>
</dbReference>
<dbReference type="OrthoDB" id="538203at2759"/>
<evidence type="ECO:0008006" key="4">
    <source>
        <dbReference type="Google" id="ProtNLM"/>
    </source>
</evidence>
<keyword evidence="3" id="KW-1185">Reference proteome</keyword>
<dbReference type="Gene3D" id="2.160.20.10">
    <property type="entry name" value="Single-stranded right-handed beta-helix, Pectin lyase-like"/>
    <property type="match status" value="1"/>
</dbReference>
<reference evidence="2 3" key="1">
    <citation type="journal article" date="2010" name="Plant Cell">
        <title>The Chlorella variabilis NC64A genome reveals adaptation to photosymbiosis, coevolution with viruses, and cryptic sex.</title>
        <authorList>
            <person name="Blanc G."/>
            <person name="Duncan G."/>
            <person name="Agarkova I."/>
            <person name="Borodovsky M."/>
            <person name="Gurnon J."/>
            <person name="Kuo A."/>
            <person name="Lindquist E."/>
            <person name="Lucas S."/>
            <person name="Pangilinan J."/>
            <person name="Polle J."/>
            <person name="Salamov A."/>
            <person name="Terry A."/>
            <person name="Yamada T."/>
            <person name="Dunigan D.D."/>
            <person name="Grigoriev I.V."/>
            <person name="Claverie J.M."/>
            <person name="Van Etten J.L."/>
        </authorList>
    </citation>
    <scope>NUCLEOTIDE SEQUENCE [LARGE SCALE GENOMIC DNA]</scope>
    <source>
        <strain evidence="2 3">NC64A</strain>
    </source>
</reference>
<dbReference type="InParanoid" id="E1Z7D6"/>